<keyword evidence="3" id="KW-1185">Reference proteome</keyword>
<feature type="compositionally biased region" description="Basic and acidic residues" evidence="1">
    <location>
        <begin position="65"/>
        <end position="80"/>
    </location>
</feature>
<dbReference type="Proteomes" id="UP000249056">
    <property type="component" value="Unassembled WGS sequence"/>
</dbReference>
<dbReference type="AlphaFoldDB" id="A0A395ITZ1"/>
<dbReference type="EMBL" id="QKRW01000028">
    <property type="protein sequence ID" value="RAL61819.1"/>
    <property type="molecule type" value="Genomic_DNA"/>
</dbReference>
<sequence length="110" mass="12877">MGKREDRRDKRQEAIDNTVKQFISIDQLAYTINQSINQSTNQPTQQSAHPSIKSSQIKSSQVKSSPREREQEEQEQSREEKRGVICLIDRTLSLRPVLRRFTLTRLLRPL</sequence>
<comment type="caution">
    <text evidence="2">The sequence shown here is derived from an EMBL/GenBank/DDBJ whole genome shotgun (WGS) entry which is preliminary data.</text>
</comment>
<reference evidence="2 3" key="1">
    <citation type="submission" date="2018-06" db="EMBL/GenBank/DDBJ databases">
        <title>Genome Sequence of the Brown Rot Fungal Pathogen Monilinia fructigena.</title>
        <authorList>
            <person name="Landi L."/>
            <person name="De Miccolis Angelini R.M."/>
            <person name="Pollastro S."/>
            <person name="Abate D."/>
            <person name="Faretra F."/>
            <person name="Romanazzi G."/>
        </authorList>
    </citation>
    <scope>NUCLEOTIDE SEQUENCE [LARGE SCALE GENOMIC DNA]</scope>
    <source>
        <strain evidence="2 3">Mfrg269</strain>
    </source>
</reference>
<evidence type="ECO:0000313" key="3">
    <source>
        <dbReference type="Proteomes" id="UP000249056"/>
    </source>
</evidence>
<feature type="compositionally biased region" description="Low complexity" evidence="1">
    <location>
        <begin position="51"/>
        <end position="64"/>
    </location>
</feature>
<organism evidence="2 3">
    <name type="scientific">Monilinia fructigena</name>
    <dbReference type="NCBI Taxonomy" id="38457"/>
    <lineage>
        <taxon>Eukaryota</taxon>
        <taxon>Fungi</taxon>
        <taxon>Dikarya</taxon>
        <taxon>Ascomycota</taxon>
        <taxon>Pezizomycotina</taxon>
        <taxon>Leotiomycetes</taxon>
        <taxon>Helotiales</taxon>
        <taxon>Sclerotiniaceae</taxon>
        <taxon>Monilinia</taxon>
    </lineage>
</organism>
<feature type="region of interest" description="Disordered" evidence="1">
    <location>
        <begin position="36"/>
        <end position="80"/>
    </location>
</feature>
<evidence type="ECO:0000256" key="1">
    <source>
        <dbReference type="SAM" id="MobiDB-lite"/>
    </source>
</evidence>
<protein>
    <submittedName>
        <fullName evidence="2">Uncharacterized protein</fullName>
    </submittedName>
</protein>
<name>A0A395ITZ1_9HELO</name>
<gene>
    <name evidence="2" type="ORF">DID88_002882</name>
</gene>
<feature type="compositionally biased region" description="Polar residues" evidence="1">
    <location>
        <begin position="36"/>
        <end position="49"/>
    </location>
</feature>
<accession>A0A395ITZ1</accession>
<proteinExistence type="predicted"/>
<evidence type="ECO:0000313" key="2">
    <source>
        <dbReference type="EMBL" id="RAL61819.1"/>
    </source>
</evidence>